<evidence type="ECO:0000313" key="3">
    <source>
        <dbReference type="EMBL" id="PUE66848.1"/>
    </source>
</evidence>
<dbReference type="EMBL" id="MUXF01000007">
    <property type="protein sequence ID" value="PUE66848.1"/>
    <property type="molecule type" value="Genomic_DNA"/>
</dbReference>
<accession>A0ABX5JMM7</accession>
<dbReference type="RefSeq" id="WP_108527508.1">
    <property type="nucleotide sequence ID" value="NZ_MUXF01000007.1"/>
</dbReference>
<sequence length="314" mass="36428">MPNKESENNNTNVEDKKSTEIINEALEANSENNVEPKNNNFLRKILIYVIAFLISVLVIISIFYIFNLFMSKEEDKSTQVVIETPEKTVENQTQPDQLPQQEEPKHEEYSFDFNTLDPDKLNEQLALLTNKNIEQSRLEKIKAENEKKLLEEKKLNEPISKSPETVDSNVKNENIKDSNENPKNNATEQKAQNDIKADEKIETTQNQQNIKEQNSTKQDIIADNKNSNNNDFIKLINIAKIKGELKKNFLDKVISINPNVHLCRDEENIIELYFGPFSDDETRKELYNKLVSKGFKEAYELEMTQEAFDKSCNY</sequence>
<evidence type="ECO:0000256" key="2">
    <source>
        <dbReference type="SAM" id="Phobius"/>
    </source>
</evidence>
<organism evidence="3 4">
    <name type="scientific">Arcobacter lacus</name>
    <dbReference type="NCBI Taxonomy" id="1912876"/>
    <lineage>
        <taxon>Bacteria</taxon>
        <taxon>Pseudomonadati</taxon>
        <taxon>Campylobacterota</taxon>
        <taxon>Epsilonproteobacteria</taxon>
        <taxon>Campylobacterales</taxon>
        <taxon>Arcobacteraceae</taxon>
        <taxon>Arcobacter</taxon>
    </lineage>
</organism>
<protein>
    <recommendedName>
        <fullName evidence="5">SPOR domain-containing protein</fullName>
    </recommendedName>
</protein>
<feature type="compositionally biased region" description="Polar residues" evidence="1">
    <location>
        <begin position="90"/>
        <end position="100"/>
    </location>
</feature>
<gene>
    <name evidence="3" type="ORF">B0175_04755</name>
</gene>
<reference evidence="3 4" key="1">
    <citation type="submission" date="2017-02" db="EMBL/GenBank/DDBJ databases">
        <title>Arcobacter lacus sp. nov., a new species isolated from reclaimed water.</title>
        <authorList>
            <person name="Figueras M.J."/>
            <person name="Perez-Cataluna A."/>
            <person name="Salas-Masso N."/>
        </authorList>
    </citation>
    <scope>NUCLEOTIDE SEQUENCE [LARGE SCALE GENOMIC DNA]</scope>
    <source>
        <strain evidence="3 4">RW43-9</strain>
    </source>
</reference>
<evidence type="ECO:0008006" key="5">
    <source>
        <dbReference type="Google" id="ProtNLM"/>
    </source>
</evidence>
<feature type="region of interest" description="Disordered" evidence="1">
    <location>
        <begin position="154"/>
        <end position="195"/>
    </location>
</feature>
<keyword evidence="2" id="KW-0472">Membrane</keyword>
<feature type="transmembrane region" description="Helical" evidence="2">
    <location>
        <begin position="45"/>
        <end position="66"/>
    </location>
</feature>
<comment type="caution">
    <text evidence="3">The sequence shown here is derived from an EMBL/GenBank/DDBJ whole genome shotgun (WGS) entry which is preliminary data.</text>
</comment>
<keyword evidence="2" id="KW-0812">Transmembrane</keyword>
<proteinExistence type="predicted"/>
<keyword evidence="4" id="KW-1185">Reference proteome</keyword>
<feature type="compositionally biased region" description="Polar residues" evidence="1">
    <location>
        <begin position="181"/>
        <end position="190"/>
    </location>
</feature>
<feature type="region of interest" description="Disordered" evidence="1">
    <location>
        <begin position="85"/>
        <end position="108"/>
    </location>
</feature>
<keyword evidence="2" id="KW-1133">Transmembrane helix</keyword>
<evidence type="ECO:0000256" key="1">
    <source>
        <dbReference type="SAM" id="MobiDB-lite"/>
    </source>
</evidence>
<feature type="compositionally biased region" description="Polar residues" evidence="1">
    <location>
        <begin position="162"/>
        <end position="172"/>
    </location>
</feature>
<dbReference type="Proteomes" id="UP000251311">
    <property type="component" value="Unassembled WGS sequence"/>
</dbReference>
<evidence type="ECO:0000313" key="4">
    <source>
        <dbReference type="Proteomes" id="UP000251311"/>
    </source>
</evidence>
<name>A0ABX5JMM7_9BACT</name>